<dbReference type="EMBL" id="QHJG01000019">
    <property type="protein sequence ID" value="PWY55347.1"/>
    <property type="molecule type" value="Genomic_DNA"/>
</dbReference>
<comment type="catalytic activity">
    <reaction evidence="12">
        <text>L-valine + 2-oxoglutarate = 3-methyl-2-oxobutanoate + L-glutamate</text>
        <dbReference type="Rhea" id="RHEA:24813"/>
        <dbReference type="ChEBI" id="CHEBI:11851"/>
        <dbReference type="ChEBI" id="CHEBI:16810"/>
        <dbReference type="ChEBI" id="CHEBI:29985"/>
        <dbReference type="ChEBI" id="CHEBI:57762"/>
        <dbReference type="EC" id="2.6.1.42"/>
    </reaction>
</comment>
<dbReference type="InterPro" id="IPR050571">
    <property type="entry name" value="Class-IV_PLP-Dep_Aminotrnsfr"/>
</dbReference>
<comment type="pathway">
    <text evidence="10">Cofactor biosynthesis; tetrahydrofolate biosynthesis; 4-aminobenzoate from chorismate: step 2/2.</text>
</comment>
<organism evidence="21 23">
    <name type="scientific">Legionella qingyii</name>
    <dbReference type="NCBI Taxonomy" id="2184757"/>
    <lineage>
        <taxon>Bacteria</taxon>
        <taxon>Pseudomonadati</taxon>
        <taxon>Pseudomonadota</taxon>
        <taxon>Gammaproteobacteria</taxon>
        <taxon>Legionellales</taxon>
        <taxon>Legionellaceae</taxon>
        <taxon>Legionella</taxon>
    </lineage>
</organism>
<comment type="catalytic activity">
    <reaction evidence="13">
        <text>L-isoleucine + 2-oxoglutarate = (S)-3-methyl-2-oxopentanoate + L-glutamate</text>
        <dbReference type="Rhea" id="RHEA:24801"/>
        <dbReference type="ChEBI" id="CHEBI:16810"/>
        <dbReference type="ChEBI" id="CHEBI:29985"/>
        <dbReference type="ChEBI" id="CHEBI:35146"/>
        <dbReference type="ChEBI" id="CHEBI:58045"/>
        <dbReference type="EC" id="2.6.1.42"/>
    </reaction>
</comment>
<evidence type="ECO:0000256" key="10">
    <source>
        <dbReference type="ARBA" id="ARBA00035633"/>
    </source>
</evidence>
<dbReference type="InterPro" id="IPR043131">
    <property type="entry name" value="BCAT-like_N"/>
</dbReference>
<keyword evidence="8 20" id="KW-0663">Pyridoxal phosphate</keyword>
<dbReference type="Proteomes" id="UP000287374">
    <property type="component" value="Unassembled WGS sequence"/>
</dbReference>
<gene>
    <name evidence="21" type="ORF">DGG96_11995</name>
    <name evidence="22" type="ORF">ELY20_13180</name>
</gene>
<evidence type="ECO:0000256" key="14">
    <source>
        <dbReference type="ARBA" id="ARBA00049229"/>
    </source>
</evidence>
<evidence type="ECO:0000256" key="7">
    <source>
        <dbReference type="ARBA" id="ARBA00013053"/>
    </source>
</evidence>
<dbReference type="InterPro" id="IPR018300">
    <property type="entry name" value="Aminotrans_IV_CS"/>
</dbReference>
<evidence type="ECO:0000256" key="13">
    <source>
        <dbReference type="ARBA" id="ARBA00048798"/>
    </source>
</evidence>
<evidence type="ECO:0000256" key="3">
    <source>
        <dbReference type="ARBA" id="ARBA00004824"/>
    </source>
</evidence>
<evidence type="ECO:0000313" key="21">
    <source>
        <dbReference type="EMBL" id="PWY55347.1"/>
    </source>
</evidence>
<evidence type="ECO:0000256" key="1">
    <source>
        <dbReference type="ARBA" id="ARBA00001933"/>
    </source>
</evidence>
<comment type="catalytic activity">
    <reaction evidence="15">
        <text>4-amino-4-deoxychorismate = 4-aminobenzoate + pyruvate + H(+)</text>
        <dbReference type="Rhea" id="RHEA:16201"/>
        <dbReference type="ChEBI" id="CHEBI:15361"/>
        <dbReference type="ChEBI" id="CHEBI:15378"/>
        <dbReference type="ChEBI" id="CHEBI:17836"/>
        <dbReference type="ChEBI" id="CHEBI:58406"/>
        <dbReference type="EC" id="4.1.3.38"/>
    </reaction>
</comment>
<evidence type="ECO:0000256" key="19">
    <source>
        <dbReference type="RuleBase" id="RU004106"/>
    </source>
</evidence>
<comment type="caution">
    <text evidence="21">The sequence shown here is derived from an EMBL/GenBank/DDBJ whole genome shotgun (WGS) entry which is preliminary data.</text>
</comment>
<evidence type="ECO:0000256" key="6">
    <source>
        <dbReference type="ARBA" id="ARBA00009320"/>
    </source>
</evidence>
<dbReference type="Pfam" id="PF01063">
    <property type="entry name" value="Aminotran_4"/>
    <property type="match status" value="1"/>
</dbReference>
<accession>A0A317U3C7</accession>
<proteinExistence type="inferred from homology"/>
<dbReference type="EMBL" id="RZGX01000018">
    <property type="protein sequence ID" value="RUR21252.1"/>
    <property type="molecule type" value="Genomic_DNA"/>
</dbReference>
<dbReference type="AlphaFoldDB" id="A0A317U3C7"/>
<evidence type="ECO:0000256" key="11">
    <source>
        <dbReference type="ARBA" id="ARBA00035676"/>
    </source>
</evidence>
<evidence type="ECO:0000256" key="18">
    <source>
        <dbReference type="ARBA" id="ARBA00080135"/>
    </source>
</evidence>
<dbReference type="EC" id="4.1.3.38" evidence="11"/>
<dbReference type="GO" id="GO:0008652">
    <property type="term" value="P:amino acid biosynthetic process"/>
    <property type="evidence" value="ECO:0007669"/>
    <property type="project" value="UniProtKB-ARBA"/>
</dbReference>
<protein>
    <recommendedName>
        <fullName evidence="17">Aminodeoxychorismate lyase</fullName>
        <ecNumber evidence="7">2.6.1.42</ecNumber>
        <ecNumber evidence="11">4.1.3.38</ecNumber>
    </recommendedName>
    <alternativeName>
        <fullName evidence="18">4-amino-4-deoxychorismate lyase</fullName>
    </alternativeName>
</protein>
<evidence type="ECO:0000256" key="4">
    <source>
        <dbReference type="ARBA" id="ARBA00004931"/>
    </source>
</evidence>
<evidence type="ECO:0000256" key="20">
    <source>
        <dbReference type="RuleBase" id="RU004516"/>
    </source>
</evidence>
<dbReference type="RefSeq" id="WP_110142904.1">
    <property type="nucleotide sequence ID" value="NZ_QHJG01000019.1"/>
</dbReference>
<dbReference type="Gene3D" id="3.30.470.10">
    <property type="match status" value="1"/>
</dbReference>
<evidence type="ECO:0000256" key="2">
    <source>
        <dbReference type="ARBA" id="ARBA00003109"/>
    </source>
</evidence>
<evidence type="ECO:0000256" key="9">
    <source>
        <dbReference type="ARBA" id="ARBA00022909"/>
    </source>
</evidence>
<dbReference type="Proteomes" id="UP000247152">
    <property type="component" value="Unassembled WGS sequence"/>
</dbReference>
<sequence>MIRTRVLTEGECNFLFPIDDRIFLGEGLFETLRVEEAKPCYAYLHWQRLTDSARKLDIPFDLSFEHWLEHLLNKIKQDNLYHGGIKAILSGGSAPRGLAARGQVSQLAFQAFNYSVETHPQRLVSASWLRDGTNPIYQVKSVNYLEAILARRQAIAAAADDALFFNLQHHATETTCANLFLIHDNCLLTPPVADGVLPGITRSRLLQHSKQQGITCMEVSVTRAMLREAEALFVTNSLQGIRPVLSWDDVVFAVNHPLLNQLSSSLHFENRSD</sequence>
<evidence type="ECO:0000313" key="24">
    <source>
        <dbReference type="Proteomes" id="UP000287374"/>
    </source>
</evidence>
<evidence type="ECO:0000256" key="12">
    <source>
        <dbReference type="ARBA" id="ARBA00048212"/>
    </source>
</evidence>
<dbReference type="InterPro" id="IPR043132">
    <property type="entry name" value="BCAT-like_C"/>
</dbReference>
<evidence type="ECO:0000256" key="15">
    <source>
        <dbReference type="ARBA" id="ARBA00049529"/>
    </source>
</evidence>
<dbReference type="SUPFAM" id="SSF56752">
    <property type="entry name" value="D-aminoacid aminotransferase-like PLP-dependent enzymes"/>
    <property type="match status" value="1"/>
</dbReference>
<comment type="similarity">
    <text evidence="6 19">Belongs to the class-IV pyridoxal-phosphate-dependent aminotransferase family.</text>
</comment>
<evidence type="ECO:0000256" key="5">
    <source>
        <dbReference type="ARBA" id="ARBA00005072"/>
    </source>
</evidence>
<evidence type="ECO:0000256" key="8">
    <source>
        <dbReference type="ARBA" id="ARBA00022898"/>
    </source>
</evidence>
<comment type="catalytic activity">
    <reaction evidence="14">
        <text>L-leucine + 2-oxoglutarate = 4-methyl-2-oxopentanoate + L-glutamate</text>
        <dbReference type="Rhea" id="RHEA:18321"/>
        <dbReference type="ChEBI" id="CHEBI:16810"/>
        <dbReference type="ChEBI" id="CHEBI:17865"/>
        <dbReference type="ChEBI" id="CHEBI:29985"/>
        <dbReference type="ChEBI" id="CHEBI:57427"/>
        <dbReference type="EC" id="2.6.1.42"/>
    </reaction>
</comment>
<name>A0A317U3C7_9GAMM</name>
<comment type="pathway">
    <text evidence="3">Amino-acid biosynthesis; L-isoleucine biosynthesis; L-isoleucine from 2-oxobutanoate: step 4/4.</text>
</comment>
<dbReference type="OrthoDB" id="9805628at2"/>
<evidence type="ECO:0000256" key="17">
    <source>
        <dbReference type="ARBA" id="ARBA00069174"/>
    </source>
</evidence>
<comment type="pathway">
    <text evidence="5">Amino-acid biosynthesis; L-leucine biosynthesis; L-leucine from 3-methyl-2-oxobutanoate: step 4/4.</text>
</comment>
<comment type="pathway">
    <text evidence="4">Amino-acid biosynthesis; L-valine biosynthesis; L-valine from pyruvate: step 4/4.</text>
</comment>
<evidence type="ECO:0000256" key="16">
    <source>
        <dbReference type="ARBA" id="ARBA00054027"/>
    </source>
</evidence>
<dbReference type="GO" id="GO:0004084">
    <property type="term" value="F:branched-chain-amino-acid transaminase activity"/>
    <property type="evidence" value="ECO:0007669"/>
    <property type="project" value="UniProtKB-EC"/>
</dbReference>
<dbReference type="Gene3D" id="3.20.10.10">
    <property type="entry name" value="D-amino Acid Aminotransferase, subunit A, domain 2"/>
    <property type="match status" value="1"/>
</dbReference>
<dbReference type="PROSITE" id="PS00770">
    <property type="entry name" value="AA_TRANSFER_CLASS_4"/>
    <property type="match status" value="1"/>
</dbReference>
<comment type="cofactor">
    <cofactor evidence="1 20">
        <name>pyridoxal 5'-phosphate</name>
        <dbReference type="ChEBI" id="CHEBI:597326"/>
    </cofactor>
</comment>
<evidence type="ECO:0000313" key="23">
    <source>
        <dbReference type="Proteomes" id="UP000247152"/>
    </source>
</evidence>
<dbReference type="PANTHER" id="PTHR42743:SF11">
    <property type="entry name" value="AMINODEOXYCHORISMATE LYASE"/>
    <property type="match status" value="1"/>
</dbReference>
<dbReference type="InterPro" id="IPR036038">
    <property type="entry name" value="Aminotransferase-like"/>
</dbReference>
<dbReference type="GO" id="GO:0008696">
    <property type="term" value="F:4-amino-4-deoxychorismate lyase activity"/>
    <property type="evidence" value="ECO:0007669"/>
    <property type="project" value="UniProtKB-EC"/>
</dbReference>
<comment type="function">
    <text evidence="2">Acts on leucine, isoleucine and valine.</text>
</comment>
<reference evidence="22 24" key="2">
    <citation type="submission" date="2018-12" db="EMBL/GenBank/DDBJ databases">
        <title>Legionella sp,whole genome shotgun sequence.</title>
        <authorList>
            <person name="Wu H."/>
        </authorList>
    </citation>
    <scope>NUCLEOTIDE SEQUENCE [LARGE SCALE GENOMIC DNA]</scope>
    <source>
        <strain evidence="22">Km489</strain>
        <strain evidence="24">km489</strain>
    </source>
</reference>
<reference evidence="21 23" key="1">
    <citation type="submission" date="2018-05" db="EMBL/GenBank/DDBJ databases">
        <title>Legionella qingyii sp.nov., whole genome shotgun sequence.</title>
        <authorList>
            <person name="Wu H."/>
            <person name="Zhu Q."/>
            <person name="Hu C."/>
        </authorList>
    </citation>
    <scope>NUCLEOTIDE SEQUENCE [LARGE SCALE GENOMIC DNA]</scope>
    <source>
        <strain evidence="21 23">HEB18</strain>
    </source>
</reference>
<dbReference type="EC" id="2.6.1.42" evidence="7"/>
<dbReference type="PANTHER" id="PTHR42743">
    <property type="entry name" value="AMINO-ACID AMINOTRANSFERASE"/>
    <property type="match status" value="1"/>
</dbReference>
<dbReference type="GO" id="GO:0046656">
    <property type="term" value="P:folic acid biosynthetic process"/>
    <property type="evidence" value="ECO:0007669"/>
    <property type="project" value="UniProtKB-KW"/>
</dbReference>
<keyword evidence="9" id="KW-0289">Folate biosynthesis</keyword>
<comment type="function">
    <text evidence="16">Involved in the biosynthesis of p-aminobenzoate (PABA), a precursor of tetrahydrofolate. Converts 4-amino-4-deoxychorismate into 4-aminobenzoate (PABA) and pyruvate.</text>
</comment>
<evidence type="ECO:0000313" key="22">
    <source>
        <dbReference type="EMBL" id="RUR21252.1"/>
    </source>
</evidence>
<keyword evidence="24" id="KW-1185">Reference proteome</keyword>
<keyword evidence="21" id="KW-0456">Lyase</keyword>
<dbReference type="FunFam" id="3.20.10.10:FF:000002">
    <property type="entry name" value="D-alanine aminotransferase"/>
    <property type="match status" value="1"/>
</dbReference>
<dbReference type="InterPro" id="IPR001544">
    <property type="entry name" value="Aminotrans_IV"/>
</dbReference>